<dbReference type="EMBL" id="NGMO01000001">
    <property type="protein sequence ID" value="OTP12158.1"/>
    <property type="molecule type" value="Genomic_DNA"/>
</dbReference>
<dbReference type="GO" id="GO:0016787">
    <property type="term" value="F:hydrolase activity"/>
    <property type="evidence" value="ECO:0007669"/>
    <property type="project" value="InterPro"/>
</dbReference>
<reference evidence="3 4" key="1">
    <citation type="submission" date="2017-05" db="EMBL/GenBank/DDBJ databases">
        <title>The Genome Sequence of Enterococcus sp. 10A9_DIV0425.</title>
        <authorList>
            <consortium name="The Broad Institute Genomics Platform"/>
            <consortium name="The Broad Institute Genomic Center for Infectious Diseases"/>
            <person name="Earl A."/>
            <person name="Manson A."/>
            <person name="Schwartman J."/>
            <person name="Gilmore M."/>
            <person name="Abouelleil A."/>
            <person name="Cao P."/>
            <person name="Chapman S."/>
            <person name="Cusick C."/>
            <person name="Shea T."/>
            <person name="Young S."/>
            <person name="Neafsey D."/>
            <person name="Nusbaum C."/>
            <person name="Birren B."/>
        </authorList>
    </citation>
    <scope>NUCLEOTIDE SEQUENCE [LARGE SCALE GENOMIC DNA]</scope>
    <source>
        <strain evidence="3 4">10A9_DIV0425</strain>
    </source>
</reference>
<comment type="caution">
    <text evidence="3">The sequence shown here is derived from an EMBL/GenBank/DDBJ whole genome shotgun (WGS) entry which is preliminary data.</text>
</comment>
<keyword evidence="4" id="KW-1185">Reference proteome</keyword>
<feature type="domain" description="Alpha/beta hydrolase fold-5" evidence="2">
    <location>
        <begin position="71"/>
        <end position="235"/>
    </location>
</feature>
<evidence type="ECO:0000259" key="2">
    <source>
        <dbReference type="Pfam" id="PF12695"/>
    </source>
</evidence>
<gene>
    <name evidence="3" type="ORF">A5844_000374</name>
</gene>
<evidence type="ECO:0000256" key="1">
    <source>
        <dbReference type="SAM" id="Phobius"/>
    </source>
</evidence>
<protein>
    <recommendedName>
        <fullName evidence="2">Alpha/beta hydrolase fold-5 domain-containing protein</fullName>
    </recommendedName>
</protein>
<name>A0A2C9XQL9_9ENTE</name>
<keyword evidence="1" id="KW-0472">Membrane</keyword>
<dbReference type="Pfam" id="PF12695">
    <property type="entry name" value="Abhydrolase_5"/>
    <property type="match status" value="1"/>
</dbReference>
<organism evidence="3 4">
    <name type="scientific">Candidatus Enterococcus wittei</name>
    <dbReference type="NCBI Taxonomy" id="1987383"/>
    <lineage>
        <taxon>Bacteria</taxon>
        <taxon>Bacillati</taxon>
        <taxon>Bacillota</taxon>
        <taxon>Bacilli</taxon>
        <taxon>Lactobacillales</taxon>
        <taxon>Enterococcaceae</taxon>
        <taxon>Enterococcus</taxon>
    </lineage>
</organism>
<keyword evidence="1" id="KW-0812">Transmembrane</keyword>
<sequence>MEGVFLKILKRIVIGLVIVLGLGAAGGYYYWQQSVYEPSIQAKHSLDQGKENDDYLLFEAKQTDDKENPLIVFYPGAFVEPESYSIWAEQLAENGYSVAIAKMPFELAILSGKKADKILEDFPNKDYVIGGHSLGGVMASRYANTNLSDKHLKGVYFMASYPDKKGTLKNSDLPILSLTGTEDQVMNQEAYTEAKDYLPEQTEYVSITGGNHGGFGSYGEQKGDGKATISNQDQQTAIVNSMTNWLKNI</sequence>
<dbReference type="Proteomes" id="UP000194933">
    <property type="component" value="Unassembled WGS sequence"/>
</dbReference>
<dbReference type="SUPFAM" id="SSF53474">
    <property type="entry name" value="alpha/beta-Hydrolases"/>
    <property type="match status" value="1"/>
</dbReference>
<dbReference type="AlphaFoldDB" id="A0A2C9XQL9"/>
<dbReference type="STRING" id="1987383.A5844_000374"/>
<feature type="transmembrane region" description="Helical" evidence="1">
    <location>
        <begin position="12"/>
        <end position="31"/>
    </location>
</feature>
<evidence type="ECO:0000313" key="3">
    <source>
        <dbReference type="EMBL" id="OTP12158.1"/>
    </source>
</evidence>
<accession>A0A2C9XQL9</accession>
<dbReference type="InterPro" id="IPR029059">
    <property type="entry name" value="AB_hydrolase_5"/>
</dbReference>
<dbReference type="InterPro" id="IPR029058">
    <property type="entry name" value="AB_hydrolase_fold"/>
</dbReference>
<dbReference type="Gene3D" id="3.40.50.1820">
    <property type="entry name" value="alpha/beta hydrolase"/>
    <property type="match status" value="1"/>
</dbReference>
<proteinExistence type="predicted"/>
<evidence type="ECO:0000313" key="4">
    <source>
        <dbReference type="Proteomes" id="UP000194933"/>
    </source>
</evidence>
<keyword evidence="1" id="KW-1133">Transmembrane helix</keyword>